<comment type="catalytic activity">
    <reaction evidence="15">
        <text>2 nitric oxide + NADPH + 2 O2 = 2 nitrate + NADP(+) + H(+)</text>
        <dbReference type="Rhea" id="RHEA:19465"/>
        <dbReference type="ChEBI" id="CHEBI:15378"/>
        <dbReference type="ChEBI" id="CHEBI:15379"/>
        <dbReference type="ChEBI" id="CHEBI:16480"/>
        <dbReference type="ChEBI" id="CHEBI:17632"/>
        <dbReference type="ChEBI" id="CHEBI:57783"/>
        <dbReference type="ChEBI" id="CHEBI:58349"/>
        <dbReference type="EC" id="1.14.12.17"/>
    </reaction>
</comment>
<dbReference type="InterPro" id="IPR012292">
    <property type="entry name" value="Globin/Proto"/>
</dbReference>
<dbReference type="PANTHER" id="PTHR43396">
    <property type="entry name" value="FLAVOHEMOPROTEIN"/>
    <property type="match status" value="1"/>
</dbReference>
<dbReference type="FunFam" id="2.40.30.10:FF:000034">
    <property type="entry name" value="Flavohemoprotein"/>
    <property type="match status" value="1"/>
</dbReference>
<keyword evidence="6" id="KW-0349">Heme</keyword>
<evidence type="ECO:0000259" key="18">
    <source>
        <dbReference type="PROSITE" id="PS51384"/>
    </source>
</evidence>
<keyword evidence="20" id="KW-1185">Reference proteome</keyword>
<dbReference type="GO" id="GO:0046872">
    <property type="term" value="F:metal ion binding"/>
    <property type="evidence" value="ECO:0007669"/>
    <property type="project" value="UniProtKB-KW"/>
</dbReference>
<reference evidence="19" key="1">
    <citation type="submission" date="2023-03" db="EMBL/GenBank/DDBJ databases">
        <title>Near-Complete genome sequence of Lipomyces tetrasporous NRRL Y-64009, an oleaginous yeast capable of growing on lignocellulosic hydrolysates.</title>
        <authorList>
            <consortium name="Lawrence Berkeley National Laboratory"/>
            <person name="Jagtap S.S."/>
            <person name="Liu J.-J."/>
            <person name="Walukiewicz H.E."/>
            <person name="Pangilinan J."/>
            <person name="Lipzen A."/>
            <person name="Ahrendt S."/>
            <person name="Koriabine M."/>
            <person name="Cobaugh K."/>
            <person name="Salamov A."/>
            <person name="Yoshinaga Y."/>
            <person name="Ng V."/>
            <person name="Daum C."/>
            <person name="Grigoriev I.V."/>
            <person name="Slininger P.J."/>
            <person name="Dien B.S."/>
            <person name="Jin Y.-S."/>
            <person name="Rao C.V."/>
        </authorList>
    </citation>
    <scope>NUCLEOTIDE SEQUENCE</scope>
    <source>
        <strain evidence="19">NRRL Y-64009</strain>
    </source>
</reference>
<dbReference type="InterPro" id="IPR001433">
    <property type="entry name" value="OxRdtase_FAD/NAD-bd"/>
</dbReference>
<comment type="caution">
    <text evidence="19">The sequence shown here is derived from an EMBL/GenBank/DDBJ whole genome shotgun (WGS) entry which is preliminary data.</text>
</comment>
<dbReference type="NCBIfam" id="NF009805">
    <property type="entry name" value="PRK13289.1"/>
    <property type="match status" value="1"/>
</dbReference>
<evidence type="ECO:0000256" key="14">
    <source>
        <dbReference type="ARBA" id="ARBA00048649"/>
    </source>
</evidence>
<evidence type="ECO:0000256" key="16">
    <source>
        <dbReference type="ARBA" id="ARBA00056398"/>
    </source>
</evidence>
<comment type="cofactor">
    <cofactor evidence="1">
        <name>heme b</name>
        <dbReference type="ChEBI" id="CHEBI:60344"/>
    </cofactor>
</comment>
<dbReference type="GO" id="GO:0020037">
    <property type="term" value="F:heme binding"/>
    <property type="evidence" value="ECO:0007669"/>
    <property type="project" value="InterPro"/>
</dbReference>
<evidence type="ECO:0000256" key="5">
    <source>
        <dbReference type="ARBA" id="ARBA00022575"/>
    </source>
</evidence>
<keyword evidence="9" id="KW-0274">FAD</keyword>
<dbReference type="EMBL" id="JARPMG010000006">
    <property type="protein sequence ID" value="KAJ8100139.1"/>
    <property type="molecule type" value="Genomic_DNA"/>
</dbReference>
<dbReference type="GO" id="GO:0019825">
    <property type="term" value="F:oxygen binding"/>
    <property type="evidence" value="ECO:0007669"/>
    <property type="project" value="InterPro"/>
</dbReference>
<dbReference type="GO" id="GO:0009636">
    <property type="term" value="P:response to toxic substance"/>
    <property type="evidence" value="ECO:0007669"/>
    <property type="project" value="UniProtKB-KW"/>
</dbReference>
<evidence type="ECO:0000256" key="9">
    <source>
        <dbReference type="ARBA" id="ARBA00022827"/>
    </source>
</evidence>
<evidence type="ECO:0000256" key="10">
    <source>
        <dbReference type="ARBA" id="ARBA00022857"/>
    </source>
</evidence>
<evidence type="ECO:0000256" key="4">
    <source>
        <dbReference type="ARBA" id="ARBA00012229"/>
    </source>
</evidence>
<dbReference type="InterPro" id="IPR017927">
    <property type="entry name" value="FAD-bd_FR_type"/>
</dbReference>
<evidence type="ECO:0000256" key="7">
    <source>
        <dbReference type="ARBA" id="ARBA00022630"/>
    </source>
</evidence>
<evidence type="ECO:0000256" key="3">
    <source>
        <dbReference type="ARBA" id="ARBA00006401"/>
    </source>
</evidence>
<keyword evidence="5" id="KW-0216">Detoxification</keyword>
<dbReference type="InterPro" id="IPR009050">
    <property type="entry name" value="Globin-like_sf"/>
</dbReference>
<keyword evidence="12" id="KW-0408">Iron</keyword>
<dbReference type="GO" id="GO:0008941">
    <property type="term" value="F:nitric oxide dioxygenase NAD(P)H activity"/>
    <property type="evidence" value="ECO:0007669"/>
    <property type="project" value="UniProtKB-EC"/>
</dbReference>
<dbReference type="AlphaFoldDB" id="A0AAD7QRI6"/>
<dbReference type="InterPro" id="IPR039261">
    <property type="entry name" value="FNR_nucleotide-bd"/>
</dbReference>
<dbReference type="SUPFAM" id="SSF63380">
    <property type="entry name" value="Riboflavin synthase domain-like"/>
    <property type="match status" value="1"/>
</dbReference>
<evidence type="ECO:0000256" key="12">
    <source>
        <dbReference type="ARBA" id="ARBA00023004"/>
    </source>
</evidence>
<dbReference type="PRINTS" id="PR00371">
    <property type="entry name" value="FPNCR"/>
</dbReference>
<dbReference type="GO" id="GO:0071500">
    <property type="term" value="P:cellular response to nitrosative stress"/>
    <property type="evidence" value="ECO:0007669"/>
    <property type="project" value="TreeGrafter"/>
</dbReference>
<evidence type="ECO:0000256" key="11">
    <source>
        <dbReference type="ARBA" id="ARBA00023002"/>
    </source>
</evidence>
<dbReference type="InterPro" id="IPR017938">
    <property type="entry name" value="Riboflavin_synthase-like_b-brl"/>
</dbReference>
<gene>
    <name evidence="19" type="ORF">POJ06DRAFT_269013</name>
</gene>
<dbReference type="EC" id="1.14.12.17" evidence="4"/>
<dbReference type="PANTHER" id="PTHR43396:SF3">
    <property type="entry name" value="FLAVOHEMOPROTEIN"/>
    <property type="match status" value="1"/>
</dbReference>
<dbReference type="CDD" id="cd06184">
    <property type="entry name" value="flavohem_like_fad_nad_binding"/>
    <property type="match status" value="1"/>
</dbReference>
<evidence type="ECO:0000256" key="15">
    <source>
        <dbReference type="ARBA" id="ARBA00049433"/>
    </source>
</evidence>
<comment type="function">
    <text evidence="16">In the presence of oxygen and NADH, it has NADH oxidase activity, which leads to the generation of superoxide and H(2)O(2). Under anaerobic conditions, it also exhibits nitric oxide reductase and FAD reductase activities. However, all these reactions are much lower than NOD activity.</text>
</comment>
<dbReference type="Proteomes" id="UP001217417">
    <property type="component" value="Unassembled WGS sequence"/>
</dbReference>
<sequence>MPLTSDQVKIVKATVPVLATHGATVTAHFYSNLLRDNKELKNIFNTTNQTNGHQSRALAGAVYAYAAHIDELGALSPAVKRICHKHASLYIRPGQYEIVGKYLLGAFQEVLGNAFTPEVRDAWAAAYWQLAKIMIDAEENLYREGDGWTDWRNFRVYKKTPESEEITSFYLTPEDGKPLPLYKPGQYISVRIKVPGLEHYQCRQYSLSDSPRNEYYRISVKKDRGLDSATAQTVSHPGLISNHLHNSVQVGDIIQVSCPQGDFYLEETKSKSPVVLISAGVGLTPLMSMINTLTSTHSDRPIHWIHATHSRFTQAFRADIQMVANSHENVRATVFNKLPCDDDVLGSDYHYAGRLDLSKLDRTSDLYLNNKSTEYFICGPTTFMTDAERVLLELGVDSSRIHVELFGTGGVPPV</sequence>
<dbReference type="InterPro" id="IPR000971">
    <property type="entry name" value="Globin"/>
</dbReference>
<dbReference type="InterPro" id="IPR001709">
    <property type="entry name" value="Flavoprot_Pyr_Nucl_cyt_Rdtase"/>
</dbReference>
<evidence type="ECO:0000256" key="1">
    <source>
        <dbReference type="ARBA" id="ARBA00001970"/>
    </source>
</evidence>
<dbReference type="Gene3D" id="3.40.50.80">
    <property type="entry name" value="Nucleotide-binding domain of ferredoxin-NADP reductase (FNR) module"/>
    <property type="match status" value="1"/>
</dbReference>
<feature type="domain" description="Globin" evidence="17">
    <location>
        <begin position="2"/>
        <end position="139"/>
    </location>
</feature>
<name>A0AAD7QRI6_9ASCO</name>
<dbReference type="CDD" id="cd08922">
    <property type="entry name" value="FHb-globin"/>
    <property type="match status" value="1"/>
</dbReference>
<evidence type="ECO:0000256" key="13">
    <source>
        <dbReference type="ARBA" id="ARBA00023027"/>
    </source>
</evidence>
<dbReference type="PROSITE" id="PS51384">
    <property type="entry name" value="FAD_FR"/>
    <property type="match status" value="1"/>
</dbReference>
<dbReference type="SUPFAM" id="SSF46458">
    <property type="entry name" value="Globin-like"/>
    <property type="match status" value="1"/>
</dbReference>
<comment type="catalytic activity">
    <reaction evidence="14">
        <text>2 nitric oxide + NADH + 2 O2 = 2 nitrate + NAD(+) + H(+)</text>
        <dbReference type="Rhea" id="RHEA:19469"/>
        <dbReference type="ChEBI" id="CHEBI:15378"/>
        <dbReference type="ChEBI" id="CHEBI:15379"/>
        <dbReference type="ChEBI" id="CHEBI:16480"/>
        <dbReference type="ChEBI" id="CHEBI:17632"/>
        <dbReference type="ChEBI" id="CHEBI:57540"/>
        <dbReference type="ChEBI" id="CHEBI:57945"/>
        <dbReference type="EC" id="1.14.12.17"/>
    </reaction>
</comment>
<evidence type="ECO:0000256" key="8">
    <source>
        <dbReference type="ARBA" id="ARBA00022723"/>
    </source>
</evidence>
<dbReference type="Pfam" id="PF00042">
    <property type="entry name" value="Globin"/>
    <property type="match status" value="1"/>
</dbReference>
<proteinExistence type="inferred from homology"/>
<keyword evidence="13" id="KW-0520">NAD</keyword>
<evidence type="ECO:0000313" key="19">
    <source>
        <dbReference type="EMBL" id="KAJ8100139.1"/>
    </source>
</evidence>
<accession>A0AAD7QRI6</accession>
<dbReference type="PROSITE" id="PS01033">
    <property type="entry name" value="GLOBIN"/>
    <property type="match status" value="1"/>
</dbReference>
<dbReference type="GO" id="GO:0071949">
    <property type="term" value="F:FAD binding"/>
    <property type="evidence" value="ECO:0007669"/>
    <property type="project" value="TreeGrafter"/>
</dbReference>
<protein>
    <recommendedName>
        <fullName evidence="4">nitric oxide dioxygenase</fullName>
        <ecNumber evidence="4">1.14.12.17</ecNumber>
    </recommendedName>
</protein>
<dbReference type="Pfam" id="PF00175">
    <property type="entry name" value="NAD_binding_1"/>
    <property type="match status" value="1"/>
</dbReference>
<dbReference type="InterPro" id="IPR008333">
    <property type="entry name" value="Cbr1-like_FAD-bd_dom"/>
</dbReference>
<dbReference type="SUPFAM" id="SSF52343">
    <property type="entry name" value="Ferredoxin reductase-like, C-terminal NADP-linked domain"/>
    <property type="match status" value="1"/>
</dbReference>
<dbReference type="Pfam" id="PF00970">
    <property type="entry name" value="FAD_binding_6"/>
    <property type="match status" value="1"/>
</dbReference>
<comment type="cofactor">
    <cofactor evidence="2">
        <name>FAD</name>
        <dbReference type="ChEBI" id="CHEBI:57692"/>
    </cofactor>
</comment>
<dbReference type="FunFam" id="3.40.50.80:FF:000010">
    <property type="entry name" value="Flavohemoprotein"/>
    <property type="match status" value="1"/>
</dbReference>
<evidence type="ECO:0000256" key="6">
    <source>
        <dbReference type="ARBA" id="ARBA00022617"/>
    </source>
</evidence>
<keyword evidence="10" id="KW-0521">NADP</keyword>
<dbReference type="FunFam" id="1.10.490.10:FF:000003">
    <property type="entry name" value="Flavohemoprotein"/>
    <property type="match status" value="1"/>
</dbReference>
<dbReference type="GeneID" id="80884516"/>
<dbReference type="Gene3D" id="2.40.30.10">
    <property type="entry name" value="Translation factors"/>
    <property type="match status" value="1"/>
</dbReference>
<keyword evidence="7" id="KW-0285">Flavoprotein</keyword>
<dbReference type="GO" id="GO:0046210">
    <property type="term" value="P:nitric oxide catabolic process"/>
    <property type="evidence" value="ECO:0007669"/>
    <property type="project" value="TreeGrafter"/>
</dbReference>
<keyword evidence="8" id="KW-0479">Metal-binding</keyword>
<evidence type="ECO:0000256" key="2">
    <source>
        <dbReference type="ARBA" id="ARBA00001974"/>
    </source>
</evidence>
<dbReference type="RefSeq" id="XP_056043589.1">
    <property type="nucleotide sequence ID" value="XM_056189350.1"/>
</dbReference>
<feature type="domain" description="FAD-binding FR-type" evidence="18">
    <location>
        <begin position="149"/>
        <end position="266"/>
    </location>
</feature>
<evidence type="ECO:0000259" key="17">
    <source>
        <dbReference type="PROSITE" id="PS01033"/>
    </source>
</evidence>
<comment type="similarity">
    <text evidence="3">In the C-terminal section; belongs to the flavoprotein pyridine nucleotide cytochrome reductase family.</text>
</comment>
<organism evidence="19 20">
    <name type="scientific">Lipomyces tetrasporus</name>
    <dbReference type="NCBI Taxonomy" id="54092"/>
    <lineage>
        <taxon>Eukaryota</taxon>
        <taxon>Fungi</taxon>
        <taxon>Dikarya</taxon>
        <taxon>Ascomycota</taxon>
        <taxon>Saccharomycotina</taxon>
        <taxon>Lipomycetes</taxon>
        <taxon>Lipomycetales</taxon>
        <taxon>Lipomycetaceae</taxon>
        <taxon>Lipomyces</taxon>
    </lineage>
</organism>
<evidence type="ECO:0000313" key="20">
    <source>
        <dbReference type="Proteomes" id="UP001217417"/>
    </source>
</evidence>
<keyword evidence="11" id="KW-0560">Oxidoreductase</keyword>
<dbReference type="Gene3D" id="1.10.490.10">
    <property type="entry name" value="Globins"/>
    <property type="match status" value="1"/>
</dbReference>